<dbReference type="Proteomes" id="UP000008022">
    <property type="component" value="Unassembled WGS sequence"/>
</dbReference>
<organism evidence="1 2">
    <name type="scientific">Oryza rufipogon</name>
    <name type="common">Brownbeard rice</name>
    <name type="synonym">Asian wild rice</name>
    <dbReference type="NCBI Taxonomy" id="4529"/>
    <lineage>
        <taxon>Eukaryota</taxon>
        <taxon>Viridiplantae</taxon>
        <taxon>Streptophyta</taxon>
        <taxon>Embryophyta</taxon>
        <taxon>Tracheophyta</taxon>
        <taxon>Spermatophyta</taxon>
        <taxon>Magnoliopsida</taxon>
        <taxon>Liliopsida</taxon>
        <taxon>Poales</taxon>
        <taxon>Poaceae</taxon>
        <taxon>BOP clade</taxon>
        <taxon>Oryzoideae</taxon>
        <taxon>Oryzeae</taxon>
        <taxon>Oryzinae</taxon>
        <taxon>Oryza</taxon>
    </lineage>
</organism>
<dbReference type="InterPro" id="IPR032675">
    <property type="entry name" value="LRR_dom_sf"/>
</dbReference>
<sequence length="105" mass="12214">MVWRRASGSALSRSPVEMVSGQLLFLAVMPNEGPFEFPTFKNLRTLLLEKCDLGDNFGILWHLLKKSPNLEKLTMRCCKLIQIIVRCEGLQKFRYREKKDQVEQV</sequence>
<name>A0A0E0P9J7_ORYRU</name>
<dbReference type="AlphaFoldDB" id="A0A0E0P9J7"/>
<evidence type="ECO:0000313" key="1">
    <source>
        <dbReference type="EnsemblPlants" id="ORUFI04G14820.1"/>
    </source>
</evidence>
<keyword evidence="2" id="KW-1185">Reference proteome</keyword>
<dbReference type="Gramene" id="ORUFI04G14820.1">
    <property type="protein sequence ID" value="ORUFI04G14820.1"/>
    <property type="gene ID" value="ORUFI04G14820"/>
</dbReference>
<evidence type="ECO:0008006" key="3">
    <source>
        <dbReference type="Google" id="ProtNLM"/>
    </source>
</evidence>
<reference evidence="1" key="2">
    <citation type="submission" date="2015-06" db="UniProtKB">
        <authorList>
            <consortium name="EnsemblPlants"/>
        </authorList>
    </citation>
    <scope>IDENTIFICATION</scope>
</reference>
<dbReference type="Gene3D" id="3.80.10.10">
    <property type="entry name" value="Ribonuclease Inhibitor"/>
    <property type="match status" value="1"/>
</dbReference>
<reference evidence="2" key="1">
    <citation type="submission" date="2013-06" db="EMBL/GenBank/DDBJ databases">
        <authorList>
            <person name="Zhao Q."/>
        </authorList>
    </citation>
    <scope>NUCLEOTIDE SEQUENCE</scope>
    <source>
        <strain evidence="2">cv. W1943</strain>
    </source>
</reference>
<evidence type="ECO:0000313" key="2">
    <source>
        <dbReference type="Proteomes" id="UP000008022"/>
    </source>
</evidence>
<dbReference type="EnsemblPlants" id="ORUFI04G14820.1">
    <property type="protein sequence ID" value="ORUFI04G14820.1"/>
    <property type="gene ID" value="ORUFI04G14820"/>
</dbReference>
<proteinExistence type="predicted"/>
<accession>A0A0E0P9J7</accession>
<dbReference type="STRING" id="4529.A0A0E0P9J7"/>
<dbReference type="SUPFAM" id="SSF52047">
    <property type="entry name" value="RNI-like"/>
    <property type="match status" value="1"/>
</dbReference>
<protein>
    <recommendedName>
        <fullName evidence="3">NB-ARC domain-containing protein</fullName>
    </recommendedName>
</protein>
<dbReference type="HOGENOM" id="CLU_2241018_0_0_1"/>